<evidence type="ECO:0000313" key="2">
    <source>
        <dbReference type="Proteomes" id="UP001224845"/>
    </source>
</evidence>
<comment type="caution">
    <text evidence="1">The sequence shown here is derived from an EMBL/GenBank/DDBJ whole genome shotgun (WGS) entry which is preliminary data.</text>
</comment>
<sequence length="119" mass="12996">MPVLAVFDAEGSWRDTHVCDGWITEHLARQGVAWGREDDAPEGQRVLDRVGLFYLPTQDGYLGLLFEAGEWVALPDGKPHVFDAGEAHSFDGLPAALPLFEAFVEQVLSLTGNDADDEA</sequence>
<reference evidence="1" key="1">
    <citation type="submission" date="2023-07" db="EMBL/GenBank/DDBJ databases">
        <title>Sorghum-associated microbial communities from plants grown in Nebraska, USA.</title>
        <authorList>
            <person name="Schachtman D."/>
        </authorList>
    </citation>
    <scope>NUCLEOTIDE SEQUENCE</scope>
    <source>
        <strain evidence="1">DS3315</strain>
    </source>
</reference>
<dbReference type="Proteomes" id="UP001224845">
    <property type="component" value="Unassembled WGS sequence"/>
</dbReference>
<dbReference type="EMBL" id="JAUSRV010000016">
    <property type="protein sequence ID" value="MDP9974271.1"/>
    <property type="molecule type" value="Genomic_DNA"/>
</dbReference>
<accession>A0AAW8ER22</accession>
<dbReference type="RefSeq" id="WP_027729845.1">
    <property type="nucleotide sequence ID" value="NZ_CAXUQE020000001.1"/>
</dbReference>
<dbReference type="AlphaFoldDB" id="A0AAW8ER22"/>
<proteinExistence type="predicted"/>
<name>A0AAW8ER22_VARPD</name>
<protein>
    <recommendedName>
        <fullName evidence="3">SMI1/KNR4 family protein</fullName>
    </recommendedName>
</protein>
<evidence type="ECO:0008006" key="3">
    <source>
        <dbReference type="Google" id="ProtNLM"/>
    </source>
</evidence>
<evidence type="ECO:0000313" key="1">
    <source>
        <dbReference type="EMBL" id="MDP9974271.1"/>
    </source>
</evidence>
<gene>
    <name evidence="1" type="ORF">J2W39_005534</name>
</gene>
<organism evidence="1 2">
    <name type="scientific">Variovorax paradoxus</name>
    <dbReference type="NCBI Taxonomy" id="34073"/>
    <lineage>
        <taxon>Bacteria</taxon>
        <taxon>Pseudomonadati</taxon>
        <taxon>Pseudomonadota</taxon>
        <taxon>Betaproteobacteria</taxon>
        <taxon>Burkholderiales</taxon>
        <taxon>Comamonadaceae</taxon>
        <taxon>Variovorax</taxon>
    </lineage>
</organism>